<dbReference type="PROSITE" id="PS00901">
    <property type="entry name" value="CYS_SYNTHASE"/>
    <property type="match status" value="1"/>
</dbReference>
<name>A0ABR8MS22_9BACL</name>
<dbReference type="EC" id="2.5.1.140" evidence="6"/>
<accession>A0ABR8MS22</accession>
<keyword evidence="8" id="KW-0808">Transferase</keyword>
<dbReference type="InterPro" id="IPR001926">
    <property type="entry name" value="TrpB-like_PALP"/>
</dbReference>
<protein>
    <recommendedName>
        <fullName evidence="7">N-(2-amino-2-carboxyethyl)-L-glutamate synthase</fullName>
        <ecNumber evidence="6">2.5.1.140</ecNumber>
    </recommendedName>
</protein>
<feature type="domain" description="Tryptophan synthase beta chain-like PALP" evidence="10">
    <location>
        <begin position="17"/>
        <end position="304"/>
    </location>
</feature>
<comment type="caution">
    <text evidence="11">The sequence shown here is derived from an EMBL/GenBank/DDBJ whole genome shotgun (WGS) entry which is preliminary data.</text>
</comment>
<evidence type="ECO:0000256" key="9">
    <source>
        <dbReference type="ARBA" id="ARBA00022898"/>
    </source>
</evidence>
<proteinExistence type="inferred from homology"/>
<evidence type="ECO:0000256" key="5">
    <source>
        <dbReference type="ARBA" id="ARBA00011738"/>
    </source>
</evidence>
<evidence type="ECO:0000256" key="8">
    <source>
        <dbReference type="ARBA" id="ARBA00022679"/>
    </source>
</evidence>
<dbReference type="InterPro" id="IPR036052">
    <property type="entry name" value="TrpB-like_PALP_sf"/>
</dbReference>
<keyword evidence="12" id="KW-1185">Reference proteome</keyword>
<dbReference type="RefSeq" id="WP_191201994.1">
    <property type="nucleotide sequence ID" value="NZ_JACXZA010000001.1"/>
</dbReference>
<comment type="subunit">
    <text evidence="5">Homodimer.</text>
</comment>
<dbReference type="InterPro" id="IPR050214">
    <property type="entry name" value="Cys_Synth/Cystath_Beta-Synth"/>
</dbReference>
<dbReference type="InterPro" id="IPR023927">
    <property type="entry name" value="SbnA"/>
</dbReference>
<evidence type="ECO:0000313" key="11">
    <source>
        <dbReference type="EMBL" id="MBD3917722.1"/>
    </source>
</evidence>
<comment type="cofactor">
    <cofactor evidence="1">
        <name>pyridoxal 5'-phosphate</name>
        <dbReference type="ChEBI" id="CHEBI:597326"/>
    </cofactor>
</comment>
<dbReference type="Proteomes" id="UP000609346">
    <property type="component" value="Unassembled WGS sequence"/>
</dbReference>
<comment type="similarity">
    <text evidence="4">Belongs to the cysteine synthase/cystathionine beta-synthase family. SbnA subfamily.</text>
</comment>
<evidence type="ECO:0000256" key="1">
    <source>
        <dbReference type="ARBA" id="ARBA00001933"/>
    </source>
</evidence>
<evidence type="ECO:0000256" key="2">
    <source>
        <dbReference type="ARBA" id="ARBA00004056"/>
    </source>
</evidence>
<evidence type="ECO:0000313" key="12">
    <source>
        <dbReference type="Proteomes" id="UP000609346"/>
    </source>
</evidence>
<evidence type="ECO:0000256" key="3">
    <source>
        <dbReference type="ARBA" id="ARBA00004924"/>
    </source>
</evidence>
<organism evidence="11 12">
    <name type="scientific">Paenibacillus terricola</name>
    <dbReference type="NCBI Taxonomy" id="2763503"/>
    <lineage>
        <taxon>Bacteria</taxon>
        <taxon>Bacillati</taxon>
        <taxon>Bacillota</taxon>
        <taxon>Bacilli</taxon>
        <taxon>Bacillales</taxon>
        <taxon>Paenibacillaceae</taxon>
        <taxon>Paenibacillus</taxon>
    </lineage>
</organism>
<dbReference type="PANTHER" id="PTHR10314">
    <property type="entry name" value="CYSTATHIONINE BETA-SYNTHASE"/>
    <property type="match status" value="1"/>
</dbReference>
<reference evidence="11 12" key="1">
    <citation type="submission" date="2020-09" db="EMBL/GenBank/DDBJ databases">
        <title>Paenibacillus sp. strain PR3 16S rRNA gene Genome sequencing and assembly.</title>
        <authorList>
            <person name="Kim J."/>
        </authorList>
    </citation>
    <scope>NUCLEOTIDE SEQUENCE [LARGE SCALE GENOMIC DNA]</scope>
    <source>
        <strain evidence="11 12">PR3</strain>
    </source>
</reference>
<keyword evidence="9" id="KW-0663">Pyridoxal phosphate</keyword>
<evidence type="ECO:0000256" key="6">
    <source>
        <dbReference type="ARBA" id="ARBA00012331"/>
    </source>
</evidence>
<comment type="pathway">
    <text evidence="3">Siderophore biosynthesis.</text>
</comment>
<dbReference type="EMBL" id="JACXZA010000001">
    <property type="protein sequence ID" value="MBD3917722.1"/>
    <property type="molecule type" value="Genomic_DNA"/>
</dbReference>
<comment type="function">
    <text evidence="2">Catalyzes the synthesis of N-((2S)-2-amino-2-carboxyethyl)-L-glutamate (ACEGA) from O-phospho-L-serine and L-glutamate. Involved in the biosynthesis of L-2,3-diaminopropionic acid (L-Dap), a precursor of staphyloferrin B and antibiotics.</text>
</comment>
<evidence type="ECO:0000259" key="10">
    <source>
        <dbReference type="Pfam" id="PF00291"/>
    </source>
</evidence>
<dbReference type="CDD" id="cd01561">
    <property type="entry name" value="CBS_like"/>
    <property type="match status" value="1"/>
</dbReference>
<dbReference type="Gene3D" id="3.40.50.1100">
    <property type="match status" value="2"/>
</dbReference>
<evidence type="ECO:0000256" key="7">
    <source>
        <dbReference type="ARBA" id="ARBA00016985"/>
    </source>
</evidence>
<dbReference type="NCBIfam" id="TIGR03945">
    <property type="entry name" value="PLP_SbnA_fam"/>
    <property type="match status" value="1"/>
</dbReference>
<dbReference type="Pfam" id="PF00291">
    <property type="entry name" value="PALP"/>
    <property type="match status" value="1"/>
</dbReference>
<evidence type="ECO:0000256" key="4">
    <source>
        <dbReference type="ARBA" id="ARBA00008519"/>
    </source>
</evidence>
<sequence length="335" mass="35582">MASTQRFQLEQLETGILRLIGGTPLVPLRRLYPDAPVNIYAKLEMYNPGGSAKDRPALRMMREAIAAGRVGPGTTIVESSSGNMAISLAMICGILGLRFICVVDPRTAETNLSIIRSYGAEINYVTEPDPATGEFLPARIARVNELVHQIGDAFWPNQYGNEFNAAAHRDTTMPEIEAAIGHIDMLLVGVSSCGSLRGCADYVRNNGLTTAVIGVDAAGSVIFGGPGSRRLPGLGAGIVPPLFAPGLANGHETVSDLDCVSGCRRLLRKESIMVGGSAGGVVAALGRRLDQLPPGSNAVMILADRGDRYLDTVYSDEWVTRCFGEEAAARLAVER</sequence>
<gene>
    <name evidence="11" type="primary">sbnA</name>
    <name evidence="11" type="ORF">H8B09_03080</name>
</gene>
<dbReference type="SUPFAM" id="SSF53686">
    <property type="entry name" value="Tryptophan synthase beta subunit-like PLP-dependent enzymes"/>
    <property type="match status" value="1"/>
</dbReference>
<dbReference type="InterPro" id="IPR001216">
    <property type="entry name" value="P-phosphate_BS"/>
</dbReference>